<name>A0ABS0SPT5_9FLAO</name>
<gene>
    <name evidence="1" type="ORF">I7X30_12125</name>
</gene>
<dbReference type="RefSeq" id="WP_198467366.1">
    <property type="nucleotide sequence ID" value="NZ_JAEFDC010000013.1"/>
</dbReference>
<evidence type="ECO:0000313" key="2">
    <source>
        <dbReference type="Proteomes" id="UP000641139"/>
    </source>
</evidence>
<dbReference type="EMBL" id="JAEFDC010000013">
    <property type="protein sequence ID" value="MBI1647796.1"/>
    <property type="molecule type" value="Genomic_DNA"/>
</dbReference>
<proteinExistence type="predicted"/>
<protein>
    <submittedName>
        <fullName evidence="1">Uncharacterized protein</fullName>
    </submittedName>
</protein>
<evidence type="ECO:0000313" key="1">
    <source>
        <dbReference type="EMBL" id="MBI1647796.1"/>
    </source>
</evidence>
<sequence length="146" mass="16551">MKLIVLKGEPDAGKTVTINYVYNKLRGQGYIESSKNVFKDLENGDFLTVLEKENVKLGVISQGDYAKGDCSVKKHLESLENQSCSIVICAQTIGENKEKIQKAIDKYSQKEIVTISKIQDYKKRAQEINGKVIEILKYLEEYLKTL</sequence>
<dbReference type="Proteomes" id="UP000641139">
    <property type="component" value="Unassembled WGS sequence"/>
</dbReference>
<organism evidence="1 2">
    <name type="scientific">Capnocytophaga periodontitidis</name>
    <dbReference type="NCBI Taxonomy" id="2795027"/>
    <lineage>
        <taxon>Bacteria</taxon>
        <taxon>Pseudomonadati</taxon>
        <taxon>Bacteroidota</taxon>
        <taxon>Flavobacteriia</taxon>
        <taxon>Flavobacteriales</taxon>
        <taxon>Flavobacteriaceae</taxon>
        <taxon>Capnocytophaga</taxon>
    </lineage>
</organism>
<comment type="caution">
    <text evidence="1">The sequence shown here is derived from an EMBL/GenBank/DDBJ whole genome shotgun (WGS) entry which is preliminary data.</text>
</comment>
<keyword evidence="2" id="KW-1185">Reference proteome</keyword>
<reference evidence="1 2" key="1">
    <citation type="journal article" date="2021" name="Int. J. Syst. Evol. Microbiol.">
        <title>Capnocytophaga periodontitidis sp. nov., isolated from subgingival plaque of periodontitis patient.</title>
        <authorList>
            <person name="Zhang Y."/>
            <person name="Qiao D."/>
            <person name="Shi W."/>
            <person name="Wu D."/>
            <person name="Cai M."/>
        </authorList>
    </citation>
    <scope>NUCLEOTIDE SEQUENCE [LARGE SCALE GENOMIC DNA]</scope>
    <source>
        <strain evidence="1 2">051621</strain>
    </source>
</reference>
<accession>A0ABS0SPT5</accession>